<proteinExistence type="predicted"/>
<name>A0A345UVU9_PSEFL</name>
<feature type="transmembrane region" description="Helical" evidence="4">
    <location>
        <begin position="282"/>
        <end position="301"/>
    </location>
</feature>
<dbReference type="EMBL" id="CP022313">
    <property type="protein sequence ID" value="AXJ04601.1"/>
    <property type="molecule type" value="Genomic_DNA"/>
</dbReference>
<dbReference type="PANTHER" id="PTHR23523:SF2">
    <property type="entry name" value="2-NITROIMIDAZOLE TRANSPORTER"/>
    <property type="match status" value="1"/>
</dbReference>
<dbReference type="PROSITE" id="PS50850">
    <property type="entry name" value="MFS"/>
    <property type="match status" value="1"/>
</dbReference>
<gene>
    <name evidence="6" type="ORF">CFN16_10845</name>
</gene>
<keyword evidence="3 4" id="KW-0472">Membrane</keyword>
<feature type="transmembrane region" description="Helical" evidence="4">
    <location>
        <begin position="372"/>
        <end position="391"/>
    </location>
</feature>
<feature type="transmembrane region" description="Helical" evidence="4">
    <location>
        <begin position="217"/>
        <end position="238"/>
    </location>
</feature>
<feature type="domain" description="Major facilitator superfamily (MFS) profile" evidence="5">
    <location>
        <begin position="14"/>
        <end position="398"/>
    </location>
</feature>
<dbReference type="Proteomes" id="UP000254535">
    <property type="component" value="Chromosome"/>
</dbReference>
<dbReference type="Gene3D" id="1.20.1250.20">
    <property type="entry name" value="MFS general substrate transporter like domains"/>
    <property type="match status" value="1"/>
</dbReference>
<dbReference type="InterPro" id="IPR036259">
    <property type="entry name" value="MFS_trans_sf"/>
</dbReference>
<evidence type="ECO:0000313" key="6">
    <source>
        <dbReference type="EMBL" id="AXJ04601.1"/>
    </source>
</evidence>
<feature type="transmembrane region" description="Helical" evidence="4">
    <location>
        <begin position="140"/>
        <end position="162"/>
    </location>
</feature>
<feature type="transmembrane region" description="Helical" evidence="4">
    <location>
        <begin position="250"/>
        <end position="273"/>
    </location>
</feature>
<dbReference type="RefSeq" id="WP_115077461.1">
    <property type="nucleotide sequence ID" value="NZ_CP022313.1"/>
</dbReference>
<evidence type="ECO:0000256" key="2">
    <source>
        <dbReference type="ARBA" id="ARBA00022989"/>
    </source>
</evidence>
<accession>A0A345UVU9</accession>
<dbReference type="GO" id="GO:0022857">
    <property type="term" value="F:transmembrane transporter activity"/>
    <property type="evidence" value="ECO:0007669"/>
    <property type="project" value="InterPro"/>
</dbReference>
<feature type="transmembrane region" description="Helical" evidence="4">
    <location>
        <begin position="339"/>
        <end position="360"/>
    </location>
</feature>
<sequence length="404" mass="42322">MAITRNLSRSQQAITAVIGLLILSIALRPPIISVGPILLLIQQHFHLSYTQAALLTSIPDVCMGVFALVVPSLARRFGIDCSVVVALTLLGASTLLRAISPNAFFLLGSTFFASIGIAVAGAMTGAWIKTHFAQRPALFMGIYAGGLSLGATLAAVLSAPIAELAQDWRVSAGIWSVLCLTAIASWVWMARRFATSAPLVKSPSNQSKRLPWGNPQAWLIALNFGAGQFVVYALFAWMAPASVEAATSSVSPGVLLGIFTAVFAVASVGAGLIPGKAHDRRGLLGLSALLALLGVGGMAFLPAYWPMFYVVLAAIGLGMGFTVAMTLPLDHASTSEQAGLWTVFMLFIGYLIAALGPLLFGALREYAGHYGPAYTLLFAVLLLMLGITPLLRLAPATSPQVSVA</sequence>
<dbReference type="InterPro" id="IPR052524">
    <property type="entry name" value="MFS_Cyanate_Porter"/>
</dbReference>
<keyword evidence="2 4" id="KW-1133">Transmembrane helix</keyword>
<reference evidence="6 7" key="1">
    <citation type="submission" date="2017-07" db="EMBL/GenBank/DDBJ databases">
        <title>Genome sequence of Pseudomonas NEP1.</title>
        <authorList>
            <person name="Nascimento F.X."/>
        </authorList>
    </citation>
    <scope>NUCLEOTIDE SEQUENCE [LARGE SCALE GENOMIC DNA]</scope>
    <source>
        <strain evidence="6 7">NEP1</strain>
    </source>
</reference>
<dbReference type="AlphaFoldDB" id="A0A345UVU9"/>
<feature type="transmembrane region" description="Helical" evidence="4">
    <location>
        <begin position="12"/>
        <end position="32"/>
    </location>
</feature>
<keyword evidence="1 4" id="KW-0812">Transmembrane</keyword>
<protein>
    <submittedName>
        <fullName evidence="6">MFS transporter</fullName>
    </submittedName>
</protein>
<evidence type="ECO:0000313" key="7">
    <source>
        <dbReference type="Proteomes" id="UP000254535"/>
    </source>
</evidence>
<evidence type="ECO:0000256" key="4">
    <source>
        <dbReference type="SAM" id="Phobius"/>
    </source>
</evidence>
<evidence type="ECO:0000256" key="3">
    <source>
        <dbReference type="ARBA" id="ARBA00023136"/>
    </source>
</evidence>
<dbReference type="Pfam" id="PF07690">
    <property type="entry name" value="MFS_1"/>
    <property type="match status" value="1"/>
</dbReference>
<evidence type="ECO:0000259" key="5">
    <source>
        <dbReference type="PROSITE" id="PS50850"/>
    </source>
</evidence>
<feature type="transmembrane region" description="Helical" evidence="4">
    <location>
        <begin position="77"/>
        <end position="99"/>
    </location>
</feature>
<feature type="transmembrane region" description="Helical" evidence="4">
    <location>
        <begin position="52"/>
        <end position="70"/>
    </location>
</feature>
<evidence type="ECO:0000256" key="1">
    <source>
        <dbReference type="ARBA" id="ARBA00022692"/>
    </source>
</evidence>
<organism evidence="6 7">
    <name type="scientific">Pseudomonas fluorescens</name>
    <dbReference type="NCBI Taxonomy" id="294"/>
    <lineage>
        <taxon>Bacteria</taxon>
        <taxon>Pseudomonadati</taxon>
        <taxon>Pseudomonadota</taxon>
        <taxon>Gammaproteobacteria</taxon>
        <taxon>Pseudomonadales</taxon>
        <taxon>Pseudomonadaceae</taxon>
        <taxon>Pseudomonas</taxon>
    </lineage>
</organism>
<feature type="transmembrane region" description="Helical" evidence="4">
    <location>
        <begin position="168"/>
        <end position="189"/>
    </location>
</feature>
<dbReference type="InterPro" id="IPR020846">
    <property type="entry name" value="MFS_dom"/>
</dbReference>
<feature type="transmembrane region" description="Helical" evidence="4">
    <location>
        <begin position="105"/>
        <end position="128"/>
    </location>
</feature>
<feature type="transmembrane region" description="Helical" evidence="4">
    <location>
        <begin position="307"/>
        <end position="327"/>
    </location>
</feature>
<dbReference type="InterPro" id="IPR011701">
    <property type="entry name" value="MFS"/>
</dbReference>
<dbReference type="SUPFAM" id="SSF103473">
    <property type="entry name" value="MFS general substrate transporter"/>
    <property type="match status" value="1"/>
</dbReference>
<dbReference type="PANTHER" id="PTHR23523">
    <property type="match status" value="1"/>
</dbReference>